<dbReference type="InterPro" id="IPR015943">
    <property type="entry name" value="WD40/YVTN_repeat-like_dom_sf"/>
</dbReference>
<reference evidence="6" key="1">
    <citation type="submission" date="2023-06" db="EMBL/GenBank/DDBJ databases">
        <authorList>
            <person name="Delattre M."/>
        </authorList>
    </citation>
    <scope>NUCLEOTIDE SEQUENCE</scope>
    <source>
        <strain evidence="6">AF72</strain>
    </source>
</reference>
<comment type="caution">
    <text evidence="6">The sequence shown here is derived from an EMBL/GenBank/DDBJ whole genome shotgun (WGS) entry which is preliminary data.</text>
</comment>
<feature type="compositionally biased region" description="Polar residues" evidence="4">
    <location>
        <begin position="82"/>
        <end position="91"/>
    </location>
</feature>
<dbReference type="Gene3D" id="2.130.10.10">
    <property type="entry name" value="YVTN repeat-like/Quinoprotein amine dehydrogenase"/>
    <property type="match status" value="1"/>
</dbReference>
<dbReference type="PROSITE" id="PS50082">
    <property type="entry name" value="WD_REPEATS_2"/>
    <property type="match status" value="7"/>
</dbReference>
<feature type="repeat" description="WD" evidence="3">
    <location>
        <begin position="335"/>
        <end position="357"/>
    </location>
</feature>
<evidence type="ECO:0000259" key="5">
    <source>
        <dbReference type="PROSITE" id="PS50181"/>
    </source>
</evidence>
<dbReference type="PANTHER" id="PTHR22847:SF745">
    <property type="entry name" value="F-BOX_WD REPEAT-CONTAINING PROTEIN 7"/>
    <property type="match status" value="1"/>
</dbReference>
<evidence type="ECO:0000313" key="6">
    <source>
        <dbReference type="EMBL" id="CAJ0586189.1"/>
    </source>
</evidence>
<feature type="repeat" description="WD" evidence="3">
    <location>
        <begin position="566"/>
        <end position="606"/>
    </location>
</feature>
<dbReference type="Proteomes" id="UP001177023">
    <property type="component" value="Unassembled WGS sequence"/>
</dbReference>
<evidence type="ECO:0000256" key="2">
    <source>
        <dbReference type="ARBA" id="ARBA00022737"/>
    </source>
</evidence>
<name>A0AA36GAE3_9BILA</name>
<proteinExistence type="predicted"/>
<dbReference type="PROSITE" id="PS50294">
    <property type="entry name" value="WD_REPEATS_REGION"/>
    <property type="match status" value="5"/>
</dbReference>
<evidence type="ECO:0000313" key="7">
    <source>
        <dbReference type="Proteomes" id="UP001177023"/>
    </source>
</evidence>
<dbReference type="PANTHER" id="PTHR22847">
    <property type="entry name" value="WD40 REPEAT PROTEIN"/>
    <property type="match status" value="1"/>
</dbReference>
<dbReference type="InterPro" id="IPR036322">
    <property type="entry name" value="WD40_repeat_dom_sf"/>
</dbReference>
<dbReference type="SMART" id="SM00320">
    <property type="entry name" value="WD40"/>
    <property type="match status" value="7"/>
</dbReference>
<dbReference type="EMBL" id="CATQJA010002707">
    <property type="protein sequence ID" value="CAJ0586189.1"/>
    <property type="molecule type" value="Genomic_DNA"/>
</dbReference>
<dbReference type="InterPro" id="IPR020472">
    <property type="entry name" value="WD40_PAC1"/>
</dbReference>
<feature type="repeat" description="WD" evidence="3">
    <location>
        <begin position="480"/>
        <end position="521"/>
    </location>
</feature>
<keyword evidence="2" id="KW-0677">Repeat</keyword>
<feature type="region of interest" description="Disordered" evidence="4">
    <location>
        <begin position="71"/>
        <end position="91"/>
    </location>
</feature>
<dbReference type="PRINTS" id="PR00320">
    <property type="entry name" value="GPROTEINBRPT"/>
</dbReference>
<dbReference type="InterPro" id="IPR019775">
    <property type="entry name" value="WD40_repeat_CS"/>
</dbReference>
<dbReference type="CDD" id="cd00200">
    <property type="entry name" value="WD40"/>
    <property type="match status" value="1"/>
</dbReference>
<feature type="repeat" description="WD" evidence="3">
    <location>
        <begin position="522"/>
        <end position="556"/>
    </location>
</feature>
<dbReference type="Pfam" id="PF00400">
    <property type="entry name" value="WD40"/>
    <property type="match status" value="6"/>
</dbReference>
<feature type="domain" description="F-box" evidence="5">
    <location>
        <begin position="180"/>
        <end position="226"/>
    </location>
</feature>
<evidence type="ECO:0000256" key="1">
    <source>
        <dbReference type="ARBA" id="ARBA00022574"/>
    </source>
</evidence>
<keyword evidence="1 3" id="KW-0853">WD repeat</keyword>
<dbReference type="InterPro" id="IPR001810">
    <property type="entry name" value="F-box_dom"/>
</dbReference>
<dbReference type="SUPFAM" id="SSF50978">
    <property type="entry name" value="WD40 repeat-like"/>
    <property type="match status" value="1"/>
</dbReference>
<dbReference type="InterPro" id="IPR001680">
    <property type="entry name" value="WD40_rpt"/>
</dbReference>
<dbReference type="SUPFAM" id="SSF81383">
    <property type="entry name" value="F-box domain"/>
    <property type="match status" value="1"/>
</dbReference>
<feature type="repeat" description="WD" evidence="3">
    <location>
        <begin position="440"/>
        <end position="479"/>
    </location>
</feature>
<dbReference type="SMART" id="SM00256">
    <property type="entry name" value="FBOX"/>
    <property type="match status" value="1"/>
</dbReference>
<accession>A0AA36GAE3</accession>
<feature type="repeat" description="WD" evidence="3">
    <location>
        <begin position="358"/>
        <end position="399"/>
    </location>
</feature>
<feature type="region of interest" description="Disordered" evidence="4">
    <location>
        <begin position="103"/>
        <end position="130"/>
    </location>
</feature>
<evidence type="ECO:0000256" key="3">
    <source>
        <dbReference type="PROSITE-ProRule" id="PRU00221"/>
    </source>
</evidence>
<dbReference type="InterPro" id="IPR036047">
    <property type="entry name" value="F-box-like_dom_sf"/>
</dbReference>
<protein>
    <recommendedName>
        <fullName evidence="5">F-box domain-containing protein</fullName>
    </recommendedName>
</protein>
<keyword evidence="7" id="KW-1185">Reference proteome</keyword>
<dbReference type="Gene3D" id="1.20.1280.50">
    <property type="match status" value="1"/>
</dbReference>
<evidence type="ECO:0000256" key="4">
    <source>
        <dbReference type="SAM" id="MobiDB-lite"/>
    </source>
</evidence>
<organism evidence="6 7">
    <name type="scientific">Mesorhabditis spiculigera</name>
    <dbReference type="NCBI Taxonomy" id="96644"/>
    <lineage>
        <taxon>Eukaryota</taxon>
        <taxon>Metazoa</taxon>
        <taxon>Ecdysozoa</taxon>
        <taxon>Nematoda</taxon>
        <taxon>Chromadorea</taxon>
        <taxon>Rhabditida</taxon>
        <taxon>Rhabditina</taxon>
        <taxon>Rhabditomorpha</taxon>
        <taxon>Rhabditoidea</taxon>
        <taxon>Rhabditidae</taxon>
        <taxon>Mesorhabditinae</taxon>
        <taxon>Mesorhabditis</taxon>
    </lineage>
</organism>
<feature type="repeat" description="WD" evidence="3">
    <location>
        <begin position="400"/>
        <end position="439"/>
    </location>
</feature>
<sequence>MDVDDTGDTVDTVVAQFENLDSRVGQSSSSSAAAPAPPPPIDFSHLLLATAAATPRRSCIHLAGSSTSTASTSTIAKRKWSTGATNADASASKQMKAAGDYCGMDSDTPPESQDAVCQQQQQQQPGAGDAEETAVALNWIAGFGQMSMAQQSTALRNLLYRLPDHHLRTLRHLIEPMFQKDFLGILPDELALLIISYFEPKDMIACAGVSHTWRRLCEEERIWKAKCLAAGYTTTNIKKDRPSFRFCGGWAEFPANKQTGITVHGHMSTDECYANKQARETPYGKCSERSPYKALYIRKRRIVANWRSQKIQSSVVLKGHDEHVITCLQIHAGRIVTGSDDNTLRVWDVERARLLFTLTGHLGGVWTSQVSDDGKYIVSGSTDRTVRVWNGKDGKQLHILQGHTSTVRCMSLNGKILVSGSRDQNLRVWDIETGQCLNVLTGHLAAVRCVQFDGKRVISGAYDFTVKVWNVETGVCIHTLTGHTNRVYSLLFEPERDLVVSGSLDTTIRVWDIVRGISIAVLVGHQSLTSGMQLKGDILVSCNADSEVRVWDIRDGGKCLHRLQGPYGHTSAITSLHLLESGLLATSSDDGTVKLWDVENGQFVRDLVRLQSGGSGGCIWRLKATETLLVCAVGSRNGTEDTKLILLDFDSAYP</sequence>
<gene>
    <name evidence="6" type="ORF">MSPICULIGERA_LOCUS24196</name>
</gene>
<dbReference type="AlphaFoldDB" id="A0AA36GAE3"/>
<dbReference type="Pfam" id="PF12937">
    <property type="entry name" value="F-box-like"/>
    <property type="match status" value="1"/>
</dbReference>
<feature type="non-terminal residue" evidence="6">
    <location>
        <position position="654"/>
    </location>
</feature>
<dbReference type="PROSITE" id="PS50181">
    <property type="entry name" value="FBOX"/>
    <property type="match status" value="1"/>
</dbReference>
<dbReference type="PROSITE" id="PS00678">
    <property type="entry name" value="WD_REPEATS_1"/>
    <property type="match status" value="6"/>
</dbReference>